<evidence type="ECO:0000256" key="1">
    <source>
        <dbReference type="SAM" id="MobiDB-lite"/>
    </source>
</evidence>
<keyword evidence="2" id="KW-1133">Transmembrane helix</keyword>
<keyword evidence="2" id="KW-0472">Membrane</keyword>
<dbReference type="AlphaFoldDB" id="A0A645FAI5"/>
<keyword evidence="2" id="KW-0812">Transmembrane</keyword>
<feature type="region of interest" description="Disordered" evidence="1">
    <location>
        <begin position="62"/>
        <end position="90"/>
    </location>
</feature>
<sequence length="112" mass="12650">MLDSVAQFGIDGAVALFVPIAFQLFPVFCFQLITGFHAGFQRRILPHQVLDFPFRAVDLPDSGQEARERVGEPPEQNHPDQNENAERKRQLAACRSDKRLEFRIHFASSLAG</sequence>
<evidence type="ECO:0000256" key="2">
    <source>
        <dbReference type="SAM" id="Phobius"/>
    </source>
</evidence>
<gene>
    <name evidence="3" type="ORF">SDC9_157867</name>
</gene>
<comment type="caution">
    <text evidence="3">The sequence shown here is derived from an EMBL/GenBank/DDBJ whole genome shotgun (WGS) entry which is preliminary data.</text>
</comment>
<organism evidence="3">
    <name type="scientific">bioreactor metagenome</name>
    <dbReference type="NCBI Taxonomy" id="1076179"/>
    <lineage>
        <taxon>unclassified sequences</taxon>
        <taxon>metagenomes</taxon>
        <taxon>ecological metagenomes</taxon>
    </lineage>
</organism>
<feature type="compositionally biased region" description="Basic and acidic residues" evidence="1">
    <location>
        <begin position="64"/>
        <end position="90"/>
    </location>
</feature>
<reference evidence="3" key="1">
    <citation type="submission" date="2019-08" db="EMBL/GenBank/DDBJ databases">
        <authorList>
            <person name="Kucharzyk K."/>
            <person name="Murdoch R.W."/>
            <person name="Higgins S."/>
            <person name="Loffler F."/>
        </authorList>
    </citation>
    <scope>NUCLEOTIDE SEQUENCE</scope>
</reference>
<accession>A0A645FAI5</accession>
<proteinExistence type="predicted"/>
<evidence type="ECO:0000313" key="3">
    <source>
        <dbReference type="EMBL" id="MPN10572.1"/>
    </source>
</evidence>
<dbReference type="EMBL" id="VSSQ01056733">
    <property type="protein sequence ID" value="MPN10572.1"/>
    <property type="molecule type" value="Genomic_DNA"/>
</dbReference>
<name>A0A645FAI5_9ZZZZ</name>
<feature type="transmembrane region" description="Helical" evidence="2">
    <location>
        <begin position="12"/>
        <end position="33"/>
    </location>
</feature>
<protein>
    <submittedName>
        <fullName evidence="3">Uncharacterized protein</fullName>
    </submittedName>
</protein>